<evidence type="ECO:0000256" key="2">
    <source>
        <dbReference type="SAM" id="SignalP"/>
    </source>
</evidence>
<gene>
    <name evidence="4" type="ORF">SNE40_020046</name>
</gene>
<dbReference type="CDD" id="cd08544">
    <property type="entry name" value="Reeler"/>
    <property type="match status" value="1"/>
</dbReference>
<dbReference type="Gene3D" id="2.60.40.4060">
    <property type="entry name" value="Reeler domain"/>
    <property type="match status" value="1"/>
</dbReference>
<evidence type="ECO:0000256" key="1">
    <source>
        <dbReference type="SAM" id="MobiDB-lite"/>
    </source>
</evidence>
<dbReference type="Pfam" id="PF02014">
    <property type="entry name" value="Reeler"/>
    <property type="match status" value="1"/>
</dbReference>
<sequence>MRTDLFSVSLPKTLVLLLLVIYEGYATRICTTGIKHFKNYHRKNIAETGHPIYRLDLHKASDGYLPQHIYTFRLLSASNDIEFTDAVLKAETLSDCGTGIFDVNSTSLYQPRNCPQIIMTENKQPMKKVSFNWTAPDCGCVTFRATVIRNGETYYYDDDKVNDGNLVRTVCPHGERHVKKIRKEVNTITSTSQRSYPQLSKLNRVDRLNLLCKITQKFTINEILHRPMFLERRALQNTSLVELFNMELALEQRRADVVKCCKKSGSEKESCFGDVRRHRIDQFCGDGYPSIPFTTSKDNFMRKREAECCWKLGESRYRCFNKSDDMETPLRTEDYSMDFSLDESDPINDIADYPTEINSIEEKRNTILFDVDDSHKTAITTSDPPTTLSAFTTSPQTLQPSRPLQTTFLPISAEIKPRQGDMAPAYLPRQLKSKKKPGKSSVEITVQTLEQKLWKSSLRLACCQQGQIFAEKSHPQDFWKGCRLAAKDFRETIRRGKRICANSFQKCCFEQYLTVTKKEERISTPQELIAHTSADHRGISNDDFSVGSATKDITVALNSGIVFGNSTNEDVVDEDEEDDSDDADNKEGGDDDTGEPYALSEEHFGYPKEDTLYNPIFLPRKVPHEIKNRRRPFARSDTPESRSVIPFFSKRRSENARQSFKPENSAKTSKERKQRRRQKRRRRDRN</sequence>
<dbReference type="Gene3D" id="1.10.246.10">
    <property type="match status" value="1"/>
</dbReference>
<feature type="compositionally biased region" description="Basic and acidic residues" evidence="1">
    <location>
        <begin position="600"/>
        <end position="611"/>
    </location>
</feature>
<protein>
    <recommendedName>
        <fullName evidence="3">Reelin domain-containing protein</fullName>
    </recommendedName>
</protein>
<comment type="caution">
    <text evidence="4">The sequence shown here is derived from an EMBL/GenBank/DDBJ whole genome shotgun (WGS) entry which is preliminary data.</text>
</comment>
<organism evidence="4 5">
    <name type="scientific">Patella caerulea</name>
    <name type="common">Rayed Mediterranean limpet</name>
    <dbReference type="NCBI Taxonomy" id="87958"/>
    <lineage>
        <taxon>Eukaryota</taxon>
        <taxon>Metazoa</taxon>
        <taxon>Spiralia</taxon>
        <taxon>Lophotrochozoa</taxon>
        <taxon>Mollusca</taxon>
        <taxon>Gastropoda</taxon>
        <taxon>Patellogastropoda</taxon>
        <taxon>Patelloidea</taxon>
        <taxon>Patellidae</taxon>
        <taxon>Patella</taxon>
    </lineage>
</organism>
<feature type="region of interest" description="Disordered" evidence="1">
    <location>
        <begin position="566"/>
        <end position="686"/>
    </location>
</feature>
<reference evidence="4 5" key="1">
    <citation type="submission" date="2024-01" db="EMBL/GenBank/DDBJ databases">
        <title>The genome of the rayed Mediterranean limpet Patella caerulea (Linnaeus, 1758).</title>
        <authorList>
            <person name="Anh-Thu Weber A."/>
            <person name="Halstead-Nussloch G."/>
        </authorList>
    </citation>
    <scope>NUCLEOTIDE SEQUENCE [LARGE SCALE GENOMIC DNA]</scope>
    <source>
        <strain evidence="4">AATW-2023a</strain>
        <tissue evidence="4">Whole specimen</tissue>
    </source>
</reference>
<feature type="chain" id="PRO_5043022545" description="Reelin domain-containing protein" evidence="2">
    <location>
        <begin position="27"/>
        <end position="686"/>
    </location>
</feature>
<evidence type="ECO:0000259" key="3">
    <source>
        <dbReference type="PROSITE" id="PS51019"/>
    </source>
</evidence>
<dbReference type="EMBL" id="JAZGQO010000015">
    <property type="protein sequence ID" value="KAK6168878.1"/>
    <property type="molecule type" value="Genomic_DNA"/>
</dbReference>
<dbReference type="InterPro" id="IPR002861">
    <property type="entry name" value="Reeler_dom"/>
</dbReference>
<dbReference type="Proteomes" id="UP001347796">
    <property type="component" value="Unassembled WGS sequence"/>
</dbReference>
<feature type="compositionally biased region" description="Polar residues" evidence="1">
    <location>
        <begin position="656"/>
        <end position="667"/>
    </location>
</feature>
<feature type="domain" description="Reelin" evidence="3">
    <location>
        <begin position="15"/>
        <end position="184"/>
    </location>
</feature>
<evidence type="ECO:0000313" key="4">
    <source>
        <dbReference type="EMBL" id="KAK6168878.1"/>
    </source>
</evidence>
<proteinExistence type="predicted"/>
<evidence type="ECO:0000313" key="5">
    <source>
        <dbReference type="Proteomes" id="UP001347796"/>
    </source>
</evidence>
<keyword evidence="2" id="KW-0732">Signal</keyword>
<feature type="signal peptide" evidence="2">
    <location>
        <begin position="1"/>
        <end position="26"/>
    </location>
</feature>
<feature type="compositionally biased region" description="Basic residues" evidence="1">
    <location>
        <begin position="670"/>
        <end position="686"/>
    </location>
</feature>
<feature type="compositionally biased region" description="Acidic residues" evidence="1">
    <location>
        <begin position="570"/>
        <end position="582"/>
    </location>
</feature>
<dbReference type="InterPro" id="IPR042307">
    <property type="entry name" value="Reeler_sf"/>
</dbReference>
<name>A0AAN8G6L1_PATCE</name>
<dbReference type="PROSITE" id="PS51019">
    <property type="entry name" value="REELIN"/>
    <property type="match status" value="1"/>
</dbReference>
<keyword evidence="5" id="KW-1185">Reference proteome</keyword>
<accession>A0AAN8G6L1</accession>
<dbReference type="AlphaFoldDB" id="A0AAN8G6L1"/>